<dbReference type="EMBL" id="SGPK01000187">
    <property type="protein sequence ID" value="THH06588.1"/>
    <property type="molecule type" value="Genomic_DNA"/>
</dbReference>
<dbReference type="PROSITE" id="PS50096">
    <property type="entry name" value="IQ"/>
    <property type="match status" value="1"/>
</dbReference>
<evidence type="ECO:0000259" key="2">
    <source>
        <dbReference type="Pfam" id="PF02179"/>
    </source>
</evidence>
<feature type="compositionally biased region" description="Basic and acidic residues" evidence="1">
    <location>
        <begin position="60"/>
        <end position="85"/>
    </location>
</feature>
<evidence type="ECO:0000313" key="4">
    <source>
        <dbReference type="Proteomes" id="UP000308199"/>
    </source>
</evidence>
<feature type="compositionally biased region" description="Polar residues" evidence="1">
    <location>
        <begin position="177"/>
        <end position="203"/>
    </location>
</feature>
<feature type="region of interest" description="Disordered" evidence="1">
    <location>
        <begin position="507"/>
        <end position="541"/>
    </location>
</feature>
<dbReference type="Gene3D" id="1.20.58.120">
    <property type="entry name" value="BAG domain"/>
    <property type="match status" value="1"/>
</dbReference>
<sequence>MAYFCTPSSYASTFYDSPFSRRRPSPPPTTYYSRSNAYDPYVRAIAEEQVARSALQDAIQREQEARRRRTQEEARARARAQETARARSRAARQHAGMFYGLPARYQYADYPECGYGYGYEYGDEGDEDDEIKDTYSPFIHFYSTPEFVSKQGSAPPMSRSSSLRPSQQELRAKETEGQSSSKESTPKVSIPINTPSSQTSQHSDQVRNEAVLKIQTIYRKHVARKAALTEIESIRQRFETQCNAFSFPSVLDFQDDPASPEASAAPEERPRLAYTAHNTPVHVHEDALVKMLQALDSVESHGDATVRDVRRTLVRAVEEELGRVDAAVRRVWEELVVQAKAESHKTTEEPMEVLLDLASESDTTVEAVVDQPALAADQALPTMDVESASIAESIVQPVAEKTESGMEEPEARTFPPAEKTNIESTTSTAAESPFDEIAIDDVPIPSTIDNALGQMAHPISTLAPPPPAADVVFEPIPISEPPLNADSETDSEVETPSQPAVAFPAAQVVSAEDRQDDREEEDDTVLVEETLKTPDGYEKNSETAVVDTEFVLV</sequence>
<feature type="region of interest" description="Disordered" evidence="1">
    <location>
        <begin position="1"/>
        <end position="35"/>
    </location>
</feature>
<dbReference type="AlphaFoldDB" id="A0A4S4L702"/>
<organism evidence="3 4">
    <name type="scientific">Phellinidium pouzarii</name>
    <dbReference type="NCBI Taxonomy" id="167371"/>
    <lineage>
        <taxon>Eukaryota</taxon>
        <taxon>Fungi</taxon>
        <taxon>Dikarya</taxon>
        <taxon>Basidiomycota</taxon>
        <taxon>Agaricomycotina</taxon>
        <taxon>Agaricomycetes</taxon>
        <taxon>Hymenochaetales</taxon>
        <taxon>Hymenochaetaceae</taxon>
        <taxon>Phellinidium</taxon>
    </lineage>
</organism>
<proteinExistence type="predicted"/>
<dbReference type="Pfam" id="PF02179">
    <property type="entry name" value="BAG"/>
    <property type="match status" value="1"/>
</dbReference>
<dbReference type="GO" id="GO:0051087">
    <property type="term" value="F:protein-folding chaperone binding"/>
    <property type="evidence" value="ECO:0007669"/>
    <property type="project" value="InterPro"/>
</dbReference>
<name>A0A4S4L702_9AGAM</name>
<feature type="region of interest" description="Disordered" evidence="1">
    <location>
        <begin position="399"/>
        <end position="428"/>
    </location>
</feature>
<dbReference type="OrthoDB" id="333905at2759"/>
<keyword evidence="4" id="KW-1185">Reference proteome</keyword>
<protein>
    <recommendedName>
        <fullName evidence="2">BAG domain-containing protein</fullName>
    </recommendedName>
</protein>
<feature type="region of interest" description="Disordered" evidence="1">
    <location>
        <begin position="147"/>
        <end position="206"/>
    </location>
</feature>
<accession>A0A4S4L702</accession>
<comment type="caution">
    <text evidence="3">The sequence shown here is derived from an EMBL/GenBank/DDBJ whole genome shotgun (WGS) entry which is preliminary data.</text>
</comment>
<evidence type="ECO:0000256" key="1">
    <source>
        <dbReference type="SAM" id="MobiDB-lite"/>
    </source>
</evidence>
<gene>
    <name evidence="3" type="ORF">EW145_g3983</name>
</gene>
<feature type="compositionally biased region" description="Polar residues" evidence="1">
    <location>
        <begin position="1"/>
        <end position="15"/>
    </location>
</feature>
<dbReference type="InterPro" id="IPR003103">
    <property type="entry name" value="BAG_domain"/>
</dbReference>
<feature type="compositionally biased region" description="Basic and acidic residues" evidence="1">
    <location>
        <begin position="529"/>
        <end position="541"/>
    </location>
</feature>
<reference evidence="3 4" key="1">
    <citation type="submission" date="2019-02" db="EMBL/GenBank/DDBJ databases">
        <title>Genome sequencing of the rare red list fungi Phellinidium pouzarii.</title>
        <authorList>
            <person name="Buettner E."/>
            <person name="Kellner H."/>
        </authorList>
    </citation>
    <scope>NUCLEOTIDE SEQUENCE [LARGE SCALE GENOMIC DNA]</scope>
    <source>
        <strain evidence="3 4">DSM 108285</strain>
    </source>
</reference>
<dbReference type="SUPFAM" id="SSF63491">
    <property type="entry name" value="BAG domain"/>
    <property type="match status" value="1"/>
</dbReference>
<dbReference type="Proteomes" id="UP000308199">
    <property type="component" value="Unassembled WGS sequence"/>
</dbReference>
<dbReference type="InterPro" id="IPR036533">
    <property type="entry name" value="BAG_dom_sf"/>
</dbReference>
<feature type="compositionally biased region" description="Low complexity" evidence="1">
    <location>
        <begin position="153"/>
        <end position="166"/>
    </location>
</feature>
<feature type="domain" description="BAG" evidence="2">
    <location>
        <begin position="286"/>
        <end position="327"/>
    </location>
</feature>
<evidence type="ECO:0000313" key="3">
    <source>
        <dbReference type="EMBL" id="THH06588.1"/>
    </source>
</evidence>
<feature type="region of interest" description="Disordered" evidence="1">
    <location>
        <begin position="60"/>
        <end position="92"/>
    </location>
</feature>